<name>A0A067BFK4_SAPPC</name>
<keyword evidence="2" id="KW-1185">Reference proteome</keyword>
<dbReference type="GeneID" id="24138986"/>
<evidence type="ECO:0008006" key="3">
    <source>
        <dbReference type="Google" id="ProtNLM"/>
    </source>
</evidence>
<protein>
    <recommendedName>
        <fullName evidence="3">PX domain-containing protein</fullName>
    </recommendedName>
</protein>
<dbReference type="Proteomes" id="UP000030745">
    <property type="component" value="Unassembled WGS sequence"/>
</dbReference>
<dbReference type="RefSeq" id="XP_012212137.1">
    <property type="nucleotide sequence ID" value="XM_012356747.1"/>
</dbReference>
<sequence length="190" mass="21687">MMSRESVAPAMPESDLVASYASTCVSTTCEHRLPASRAEILRADVRLPIGIVKPTKDHVVFVLRVHDDGDCYGVEQTWSAFIALRNELLIALAPGHPCQGVCPWLWEDLRHNFDFPTHKKLGFLEWWNIRLQRHTPATIEIFRSHFQQLLDSLVTLLCQTRIHCERFQCVYAVVARFLTADPIEAMQCVS</sequence>
<dbReference type="EMBL" id="KK583759">
    <property type="protein sequence ID" value="KDO17154.1"/>
    <property type="molecule type" value="Genomic_DNA"/>
</dbReference>
<gene>
    <name evidence="1" type="ORF">SPRG_17445</name>
</gene>
<dbReference type="OMA" id="LGFLEWW"/>
<dbReference type="OrthoDB" id="58677at2759"/>
<proteinExistence type="predicted"/>
<dbReference type="VEuPathDB" id="FungiDB:SPRG_17445"/>
<organism evidence="1 2">
    <name type="scientific">Saprolegnia parasitica (strain CBS 223.65)</name>
    <dbReference type="NCBI Taxonomy" id="695850"/>
    <lineage>
        <taxon>Eukaryota</taxon>
        <taxon>Sar</taxon>
        <taxon>Stramenopiles</taxon>
        <taxon>Oomycota</taxon>
        <taxon>Saprolegniomycetes</taxon>
        <taxon>Saprolegniales</taxon>
        <taxon>Saprolegniaceae</taxon>
        <taxon>Saprolegnia</taxon>
    </lineage>
</organism>
<dbReference type="KEGG" id="spar:SPRG_17445"/>
<dbReference type="AlphaFoldDB" id="A0A067BFK4"/>
<evidence type="ECO:0000313" key="2">
    <source>
        <dbReference type="Proteomes" id="UP000030745"/>
    </source>
</evidence>
<accession>A0A067BFK4</accession>
<evidence type="ECO:0000313" key="1">
    <source>
        <dbReference type="EMBL" id="KDO17154.1"/>
    </source>
</evidence>
<reference evidence="1 2" key="1">
    <citation type="journal article" date="2013" name="PLoS Genet.">
        <title>Distinctive expansion of potential virulence genes in the genome of the oomycete fish pathogen Saprolegnia parasitica.</title>
        <authorList>
            <person name="Jiang R.H."/>
            <person name="de Bruijn I."/>
            <person name="Haas B.J."/>
            <person name="Belmonte R."/>
            <person name="Lobach L."/>
            <person name="Christie J."/>
            <person name="van den Ackerveken G."/>
            <person name="Bottin A."/>
            <person name="Bulone V."/>
            <person name="Diaz-Moreno S.M."/>
            <person name="Dumas B."/>
            <person name="Fan L."/>
            <person name="Gaulin E."/>
            <person name="Govers F."/>
            <person name="Grenville-Briggs L.J."/>
            <person name="Horner N.R."/>
            <person name="Levin J.Z."/>
            <person name="Mammella M."/>
            <person name="Meijer H.J."/>
            <person name="Morris P."/>
            <person name="Nusbaum C."/>
            <person name="Oome S."/>
            <person name="Phillips A.J."/>
            <person name="van Rooyen D."/>
            <person name="Rzeszutek E."/>
            <person name="Saraiva M."/>
            <person name="Secombes C.J."/>
            <person name="Seidl M.F."/>
            <person name="Snel B."/>
            <person name="Stassen J.H."/>
            <person name="Sykes S."/>
            <person name="Tripathy S."/>
            <person name="van den Berg H."/>
            <person name="Vega-Arreguin J.C."/>
            <person name="Wawra S."/>
            <person name="Young S.K."/>
            <person name="Zeng Q."/>
            <person name="Dieguez-Uribeondo J."/>
            <person name="Russ C."/>
            <person name="Tyler B.M."/>
            <person name="van West P."/>
        </authorList>
    </citation>
    <scope>NUCLEOTIDE SEQUENCE [LARGE SCALE GENOMIC DNA]</scope>
    <source>
        <strain evidence="1 2">CBS 223.65</strain>
    </source>
</reference>